<dbReference type="InterPro" id="IPR009057">
    <property type="entry name" value="Homeodomain-like_sf"/>
</dbReference>
<evidence type="ECO:0000256" key="1">
    <source>
        <dbReference type="ARBA" id="ARBA00023015"/>
    </source>
</evidence>
<gene>
    <name evidence="4" type="ORF">CWD88_33095</name>
</gene>
<dbReference type="EMBL" id="PHRB01000054">
    <property type="protein sequence ID" value="PJO62066.1"/>
    <property type="molecule type" value="Genomic_DNA"/>
</dbReference>
<feature type="domain" description="HTH araC/xylS-type" evidence="3">
    <location>
        <begin position="2"/>
        <end position="88"/>
    </location>
</feature>
<evidence type="ECO:0000259" key="3">
    <source>
        <dbReference type="PROSITE" id="PS01124"/>
    </source>
</evidence>
<proteinExistence type="predicted"/>
<dbReference type="AlphaFoldDB" id="A0AAX0U0Q0"/>
<dbReference type="InterPro" id="IPR018060">
    <property type="entry name" value="HTH_AraC"/>
</dbReference>
<reference evidence="4 5" key="1">
    <citation type="submission" date="2017-11" db="EMBL/GenBank/DDBJ databases">
        <title>Molecular characterization of Burkholderia pseudomallei and closely related isolates from Vietnam.</title>
        <authorList>
            <person name="Ustinov D.V."/>
            <person name="Antonov A.S."/>
            <person name="Avdusheva E.F."/>
            <person name="Shpak I.M."/>
            <person name="Zakharova I.B."/>
            <person name="Thi L.A."/>
            <person name="Teteryatnikova N."/>
            <person name="Lopasteyskaya Y.A."/>
            <person name="Kuzyutina J.A."/>
            <person name="Ngo T.N."/>
            <person name="Victorov D.V."/>
        </authorList>
    </citation>
    <scope>NUCLEOTIDE SEQUENCE [LARGE SCALE GENOMIC DNA]</scope>
    <source>
        <strain evidence="4 5">V1512</strain>
    </source>
</reference>
<evidence type="ECO:0000313" key="5">
    <source>
        <dbReference type="Proteomes" id="UP000231878"/>
    </source>
</evidence>
<dbReference type="SUPFAM" id="SSF46689">
    <property type="entry name" value="Homeodomain-like"/>
    <property type="match status" value="1"/>
</dbReference>
<dbReference type="RefSeq" id="WP_009929418.1">
    <property type="nucleotide sequence ID" value="NZ_CFVI01000004.1"/>
</dbReference>
<keyword evidence="2" id="KW-0804">Transcription</keyword>
<dbReference type="SMART" id="SM00342">
    <property type="entry name" value="HTH_ARAC"/>
    <property type="match status" value="1"/>
</dbReference>
<sequence>MRQVRRLPRERDRQLAGRVRVAGERFAISRGTLRRRLHHEALTFHALLARARIGEAERRRRHTRLPIGAIGARAGFGSASAFSRFFTRARRGVEPLSRRARRQMALSRTISATLAASRHAALSCPGICI</sequence>
<dbReference type="GO" id="GO:0043565">
    <property type="term" value="F:sequence-specific DNA binding"/>
    <property type="evidence" value="ECO:0007669"/>
    <property type="project" value="InterPro"/>
</dbReference>
<protein>
    <submittedName>
        <fullName evidence="4">AraC family transcriptional regulator</fullName>
    </submittedName>
</protein>
<name>A0AAX0U0Q0_BURPE</name>
<dbReference type="GO" id="GO:0003700">
    <property type="term" value="F:DNA-binding transcription factor activity"/>
    <property type="evidence" value="ECO:0007669"/>
    <property type="project" value="InterPro"/>
</dbReference>
<accession>A0AAX0U0Q0</accession>
<keyword evidence="1" id="KW-0805">Transcription regulation</keyword>
<evidence type="ECO:0000256" key="2">
    <source>
        <dbReference type="ARBA" id="ARBA00023163"/>
    </source>
</evidence>
<evidence type="ECO:0000313" key="4">
    <source>
        <dbReference type="EMBL" id="PJO62066.1"/>
    </source>
</evidence>
<dbReference type="Pfam" id="PF12833">
    <property type="entry name" value="HTH_18"/>
    <property type="match status" value="1"/>
</dbReference>
<dbReference type="PROSITE" id="PS01124">
    <property type="entry name" value="HTH_ARAC_FAMILY_2"/>
    <property type="match status" value="1"/>
</dbReference>
<comment type="caution">
    <text evidence="4">The sequence shown here is derived from an EMBL/GenBank/DDBJ whole genome shotgun (WGS) entry which is preliminary data.</text>
</comment>
<organism evidence="4 5">
    <name type="scientific">Burkholderia pseudomallei</name>
    <name type="common">Pseudomonas pseudomallei</name>
    <dbReference type="NCBI Taxonomy" id="28450"/>
    <lineage>
        <taxon>Bacteria</taxon>
        <taxon>Pseudomonadati</taxon>
        <taxon>Pseudomonadota</taxon>
        <taxon>Betaproteobacteria</taxon>
        <taxon>Burkholderiales</taxon>
        <taxon>Burkholderiaceae</taxon>
        <taxon>Burkholderia</taxon>
        <taxon>pseudomallei group</taxon>
    </lineage>
</organism>
<dbReference type="Proteomes" id="UP000231878">
    <property type="component" value="Unassembled WGS sequence"/>
</dbReference>
<dbReference type="Gene3D" id="1.10.10.60">
    <property type="entry name" value="Homeodomain-like"/>
    <property type="match status" value="1"/>
</dbReference>